<keyword evidence="7" id="KW-1185">Reference proteome</keyword>
<evidence type="ECO:0000256" key="2">
    <source>
        <dbReference type="ARBA" id="ARBA00023015"/>
    </source>
</evidence>
<dbReference type="FunFam" id="1.10.10.10:FF:000001">
    <property type="entry name" value="LysR family transcriptional regulator"/>
    <property type="match status" value="1"/>
</dbReference>
<dbReference type="GO" id="GO:0006351">
    <property type="term" value="P:DNA-templated transcription"/>
    <property type="evidence" value="ECO:0007669"/>
    <property type="project" value="TreeGrafter"/>
</dbReference>
<evidence type="ECO:0000313" key="6">
    <source>
        <dbReference type="EMBL" id="QKV54216.1"/>
    </source>
</evidence>
<dbReference type="PANTHER" id="PTHR30537">
    <property type="entry name" value="HTH-TYPE TRANSCRIPTIONAL REGULATOR"/>
    <property type="match status" value="1"/>
</dbReference>
<dbReference type="RefSeq" id="WP_175505016.1">
    <property type="nucleotide sequence ID" value="NZ_CAURQT010000019.1"/>
</dbReference>
<keyword evidence="4" id="KW-0804">Transcription</keyword>
<evidence type="ECO:0000256" key="3">
    <source>
        <dbReference type="ARBA" id="ARBA00023125"/>
    </source>
</evidence>
<dbReference type="Pfam" id="PF00126">
    <property type="entry name" value="HTH_1"/>
    <property type="match status" value="1"/>
</dbReference>
<sequence>MRMHSPSLSELHAFATAARLGNYSLAADDLHVTQGAISRAIARLEEHLGVALFERQGRRSVLTAAGRAYLDAVGPAIVTIESASAHLRRPQPGMQLRLSATPTLFSHWLIPRLPDFSARFPGVMLSFAPYRRDDPLSAPEIDGWLRIGQDPWPAHIAADYIVGRELVPICRPRDLEGASAIRSAADLLRRPLLAHTNYPRNWAQWAAHAGWPGEVPAPAADFELVSMLVQAVIAGMGVAVVQRCLIDDDLAAGRIVVAIDQPVQIERGYFLCRPAGRAPAPALLDFRGWLLEQAALPSSAAPAARENPLAAST</sequence>
<accession>A0A6N1X8V9</accession>
<evidence type="ECO:0000259" key="5">
    <source>
        <dbReference type="PROSITE" id="PS50931"/>
    </source>
</evidence>
<dbReference type="KEGG" id="aant:HUK68_15605"/>
<dbReference type="InterPro" id="IPR000847">
    <property type="entry name" value="LysR_HTH_N"/>
</dbReference>
<protein>
    <submittedName>
        <fullName evidence="6">LysR family transcriptional regulator</fullName>
    </submittedName>
</protein>
<dbReference type="SUPFAM" id="SSF53850">
    <property type="entry name" value="Periplasmic binding protein-like II"/>
    <property type="match status" value="1"/>
</dbReference>
<dbReference type="PANTHER" id="PTHR30537:SF74">
    <property type="entry name" value="HTH-TYPE TRANSCRIPTIONAL REGULATOR TRPI"/>
    <property type="match status" value="1"/>
</dbReference>
<keyword evidence="2" id="KW-0805">Transcription regulation</keyword>
<dbReference type="InterPro" id="IPR058163">
    <property type="entry name" value="LysR-type_TF_proteobact-type"/>
</dbReference>
<dbReference type="Gene3D" id="1.10.10.10">
    <property type="entry name" value="Winged helix-like DNA-binding domain superfamily/Winged helix DNA-binding domain"/>
    <property type="match status" value="1"/>
</dbReference>
<dbReference type="InterPro" id="IPR036388">
    <property type="entry name" value="WH-like_DNA-bd_sf"/>
</dbReference>
<dbReference type="SUPFAM" id="SSF46785">
    <property type="entry name" value="Winged helix' DNA-binding domain"/>
    <property type="match status" value="1"/>
</dbReference>
<dbReference type="EMBL" id="CP054840">
    <property type="protein sequence ID" value="QKV54216.1"/>
    <property type="molecule type" value="Genomic_DNA"/>
</dbReference>
<dbReference type="GO" id="GO:0003700">
    <property type="term" value="F:DNA-binding transcription factor activity"/>
    <property type="evidence" value="ECO:0007669"/>
    <property type="project" value="InterPro"/>
</dbReference>
<gene>
    <name evidence="6" type="ORF">HUK68_15605</name>
</gene>
<dbReference type="PROSITE" id="PS50931">
    <property type="entry name" value="HTH_LYSR"/>
    <property type="match status" value="1"/>
</dbReference>
<evidence type="ECO:0000313" key="7">
    <source>
        <dbReference type="Proteomes" id="UP000509579"/>
    </source>
</evidence>
<organism evidence="6 7">
    <name type="scientific">Comamonas antarctica</name>
    <dbReference type="NCBI Taxonomy" id="2743470"/>
    <lineage>
        <taxon>Bacteria</taxon>
        <taxon>Pseudomonadati</taxon>
        <taxon>Pseudomonadota</taxon>
        <taxon>Betaproteobacteria</taxon>
        <taxon>Burkholderiales</taxon>
        <taxon>Comamonadaceae</taxon>
        <taxon>Comamonas</taxon>
    </lineage>
</organism>
<dbReference type="GO" id="GO:0043565">
    <property type="term" value="F:sequence-specific DNA binding"/>
    <property type="evidence" value="ECO:0007669"/>
    <property type="project" value="TreeGrafter"/>
</dbReference>
<dbReference type="PRINTS" id="PR00039">
    <property type="entry name" value="HTHLYSR"/>
</dbReference>
<name>A0A6N1X8V9_9BURK</name>
<dbReference type="Gene3D" id="3.40.190.10">
    <property type="entry name" value="Periplasmic binding protein-like II"/>
    <property type="match status" value="2"/>
</dbReference>
<evidence type="ECO:0000256" key="1">
    <source>
        <dbReference type="ARBA" id="ARBA00009437"/>
    </source>
</evidence>
<keyword evidence="3" id="KW-0238">DNA-binding</keyword>
<dbReference type="InterPro" id="IPR036390">
    <property type="entry name" value="WH_DNA-bd_sf"/>
</dbReference>
<dbReference type="InterPro" id="IPR005119">
    <property type="entry name" value="LysR_subst-bd"/>
</dbReference>
<dbReference type="Pfam" id="PF03466">
    <property type="entry name" value="LysR_substrate"/>
    <property type="match status" value="1"/>
</dbReference>
<dbReference type="Proteomes" id="UP000509579">
    <property type="component" value="Chromosome"/>
</dbReference>
<comment type="similarity">
    <text evidence="1">Belongs to the LysR transcriptional regulatory family.</text>
</comment>
<evidence type="ECO:0000256" key="4">
    <source>
        <dbReference type="ARBA" id="ARBA00023163"/>
    </source>
</evidence>
<dbReference type="AlphaFoldDB" id="A0A6N1X8V9"/>
<proteinExistence type="inferred from homology"/>
<feature type="domain" description="HTH lysR-type" evidence="5">
    <location>
        <begin position="6"/>
        <end position="63"/>
    </location>
</feature>
<reference evidence="6 7" key="1">
    <citation type="submission" date="2020-06" db="EMBL/GenBank/DDBJ databases">
        <title>Acidovorax antarctica sp. nov., isolated from Corinth ice sheet soil, Antarctic Fields Peninsula.</title>
        <authorList>
            <person name="Xu Q."/>
            <person name="Peng F."/>
        </authorList>
    </citation>
    <scope>NUCLEOTIDE SEQUENCE [LARGE SCALE GENOMIC DNA]</scope>
    <source>
        <strain evidence="6 7">16-35-5</strain>
    </source>
</reference>